<comment type="caution">
    <text evidence="1">The sequence shown here is derived from an EMBL/GenBank/DDBJ whole genome shotgun (WGS) entry which is preliminary data.</text>
</comment>
<evidence type="ECO:0000313" key="1">
    <source>
        <dbReference type="EMBL" id="KKL72815.1"/>
    </source>
</evidence>
<proteinExistence type="predicted"/>
<dbReference type="AlphaFoldDB" id="A0A0F9GTY8"/>
<accession>A0A0F9GTY8</accession>
<name>A0A0F9GTY8_9ZZZZ</name>
<protein>
    <submittedName>
        <fullName evidence="1">Uncharacterized protein</fullName>
    </submittedName>
</protein>
<gene>
    <name evidence="1" type="ORF">LCGC14_2081110</name>
</gene>
<dbReference type="EMBL" id="LAZR01025155">
    <property type="protein sequence ID" value="KKL72815.1"/>
    <property type="molecule type" value="Genomic_DNA"/>
</dbReference>
<organism evidence="1">
    <name type="scientific">marine sediment metagenome</name>
    <dbReference type="NCBI Taxonomy" id="412755"/>
    <lineage>
        <taxon>unclassified sequences</taxon>
        <taxon>metagenomes</taxon>
        <taxon>ecological metagenomes</taxon>
    </lineage>
</organism>
<reference evidence="1" key="1">
    <citation type="journal article" date="2015" name="Nature">
        <title>Complex archaea that bridge the gap between prokaryotes and eukaryotes.</title>
        <authorList>
            <person name="Spang A."/>
            <person name="Saw J.H."/>
            <person name="Jorgensen S.L."/>
            <person name="Zaremba-Niedzwiedzka K."/>
            <person name="Martijn J."/>
            <person name="Lind A.E."/>
            <person name="van Eijk R."/>
            <person name="Schleper C."/>
            <person name="Guy L."/>
            <person name="Ettema T.J."/>
        </authorList>
    </citation>
    <scope>NUCLEOTIDE SEQUENCE</scope>
</reference>
<sequence>MKDDLRKLLLLNRLRTMESKPELASHDFPTHVHMSWPGFYDSVSHLSEADTLTLVFNDNVAFDNSGVLLNISSMPNSRDLENFQGGPNDTPHSIH</sequence>